<dbReference type="InterPro" id="IPR023214">
    <property type="entry name" value="HAD_sf"/>
</dbReference>
<gene>
    <name evidence="6" type="primary">LOC113395168</name>
</gene>
<dbReference type="PIRSF" id="PIRSF000915">
    <property type="entry name" value="PGP-type_phosphatase"/>
    <property type="match status" value="1"/>
</dbReference>
<feature type="active site" description="Proton donor" evidence="2">
    <location>
        <position position="27"/>
    </location>
</feature>
<dbReference type="GO" id="GO:0016791">
    <property type="term" value="F:phosphatase activity"/>
    <property type="evidence" value="ECO:0007669"/>
    <property type="project" value="TreeGrafter"/>
</dbReference>
<dbReference type="GO" id="GO:0005737">
    <property type="term" value="C:cytoplasm"/>
    <property type="evidence" value="ECO:0007669"/>
    <property type="project" value="TreeGrafter"/>
</dbReference>
<dbReference type="InterPro" id="IPR036412">
    <property type="entry name" value="HAD-like_sf"/>
</dbReference>
<accession>A0A8B8HXR2</accession>
<dbReference type="Gene3D" id="3.40.50.1000">
    <property type="entry name" value="HAD superfamily/HAD-like"/>
    <property type="match status" value="2"/>
</dbReference>
<proteinExistence type="inferred from homology"/>
<feature type="binding site" evidence="3">
    <location>
        <begin position="59"/>
        <end position="61"/>
    </location>
    <ligand>
        <name>substrate</name>
    </ligand>
</feature>
<keyword evidence="4" id="KW-0460">Magnesium</keyword>
<dbReference type="InterPro" id="IPR006357">
    <property type="entry name" value="HAD-SF_hydro_IIA"/>
</dbReference>
<comment type="similarity">
    <text evidence="1">Belongs to the HAD-like hydrolase superfamily.</text>
</comment>
<evidence type="ECO:0000256" key="2">
    <source>
        <dbReference type="PIRSR" id="PIRSR000915-1"/>
    </source>
</evidence>
<feature type="binding site" evidence="4">
    <location>
        <position position="29"/>
    </location>
    <ligand>
        <name>Mg(2+)</name>
        <dbReference type="ChEBI" id="CHEBI:18420"/>
    </ligand>
</feature>
<evidence type="ECO:0000313" key="6">
    <source>
        <dbReference type="RefSeq" id="XP_026488516.1"/>
    </source>
</evidence>
<feature type="active site" description="Proton donor" evidence="2">
    <location>
        <position position="29"/>
    </location>
</feature>
<dbReference type="CDD" id="cd07508">
    <property type="entry name" value="HAD_Pase_UmpH-like"/>
    <property type="match status" value="1"/>
</dbReference>
<dbReference type="OrthoDB" id="413953at2759"/>
<evidence type="ECO:0000256" key="4">
    <source>
        <dbReference type="PIRSR" id="PIRSR000915-3"/>
    </source>
</evidence>
<dbReference type="Pfam" id="PF13344">
    <property type="entry name" value="Hydrolase_6"/>
    <property type="match status" value="1"/>
</dbReference>
<protein>
    <submittedName>
        <fullName evidence="6">Glycerol-3-phosphate phosphatase-like</fullName>
    </submittedName>
</protein>
<dbReference type="GeneID" id="113395168"/>
<feature type="binding site" evidence="4">
    <location>
        <position position="27"/>
    </location>
    <ligand>
        <name>Mg(2+)</name>
        <dbReference type="ChEBI" id="CHEBI:18420"/>
    </ligand>
</feature>
<feature type="binding site" evidence="4">
    <location>
        <position position="244"/>
    </location>
    <ligand>
        <name>Mg(2+)</name>
        <dbReference type="ChEBI" id="CHEBI:18420"/>
    </ligand>
</feature>
<dbReference type="NCBIfam" id="TIGR01460">
    <property type="entry name" value="HAD-SF-IIA"/>
    <property type="match status" value="1"/>
</dbReference>
<keyword evidence="4" id="KW-0479">Metal-binding</keyword>
<reference evidence="6" key="1">
    <citation type="submission" date="2025-08" db="UniProtKB">
        <authorList>
            <consortium name="RefSeq"/>
        </authorList>
    </citation>
    <scope>IDENTIFICATION</scope>
    <source>
        <tissue evidence="6">Whole body</tissue>
    </source>
</reference>
<evidence type="ECO:0000313" key="5">
    <source>
        <dbReference type="Proteomes" id="UP001652626"/>
    </source>
</evidence>
<dbReference type="Proteomes" id="UP001652626">
    <property type="component" value="Chromosome 11"/>
</dbReference>
<keyword evidence="5" id="KW-1185">Reference proteome</keyword>
<dbReference type="PANTHER" id="PTHR19288:SF4">
    <property type="entry name" value="RE04130P-RELATED"/>
    <property type="match status" value="1"/>
</dbReference>
<dbReference type="SUPFAM" id="SSF56784">
    <property type="entry name" value="HAD-like"/>
    <property type="match status" value="1"/>
</dbReference>
<dbReference type="RefSeq" id="XP_026488516.1">
    <property type="nucleotide sequence ID" value="XM_026632731.2"/>
</dbReference>
<keyword evidence="1" id="KW-0378">Hydrolase</keyword>
<dbReference type="PANTHER" id="PTHR19288">
    <property type="entry name" value="4-NITROPHENYLPHOSPHATASE-RELATED"/>
    <property type="match status" value="1"/>
</dbReference>
<dbReference type="GO" id="GO:0046872">
    <property type="term" value="F:metal ion binding"/>
    <property type="evidence" value="ECO:0007669"/>
    <property type="project" value="UniProtKB-KW"/>
</dbReference>
<evidence type="ECO:0000256" key="3">
    <source>
        <dbReference type="PIRSR" id="PIRSR000915-2"/>
    </source>
</evidence>
<dbReference type="OMA" id="VDFNMSA"/>
<comment type="cofactor">
    <cofactor evidence="4">
        <name>Mg(2+)</name>
        <dbReference type="ChEBI" id="CHEBI:18420"/>
    </cofactor>
    <text evidence="4">Divalent metal ions. Mg(2+) is the most effective.</text>
</comment>
<organism evidence="5 6">
    <name type="scientific">Vanessa tameamea</name>
    <name type="common">Kamehameha butterfly</name>
    <dbReference type="NCBI Taxonomy" id="334116"/>
    <lineage>
        <taxon>Eukaryota</taxon>
        <taxon>Metazoa</taxon>
        <taxon>Ecdysozoa</taxon>
        <taxon>Arthropoda</taxon>
        <taxon>Hexapoda</taxon>
        <taxon>Insecta</taxon>
        <taxon>Pterygota</taxon>
        <taxon>Neoptera</taxon>
        <taxon>Endopterygota</taxon>
        <taxon>Lepidoptera</taxon>
        <taxon>Glossata</taxon>
        <taxon>Ditrysia</taxon>
        <taxon>Papilionoidea</taxon>
        <taxon>Nymphalidae</taxon>
        <taxon>Nymphalinae</taxon>
        <taxon>Vanessa</taxon>
    </lineage>
</organism>
<name>A0A8B8HXR2_VANTA</name>
<dbReference type="AlphaFoldDB" id="A0A8B8HXR2"/>
<sequence>MEPVNLMELDGNKLKEFLASFDHVFSDCDGVVWAKTPLPGVGKFFELMQRLGKTVHFVSNNSLRTKENYESLFQAAGIKSGFDNLTIPSSAICEYLKSVKFNKTVYCVTCPETISVLESHGFKCKEGPEVGTYYYGDYIEYLTDDEEIGAVVFDSDFKVNLPKMYKALTYLKRPEVLFVNGATDRYVPLKPGSLALGTGVFSDIVSVESKRQPILLGKPGKAFGEFAMKRAGVTDPSRVLFIGDMIEQDVGLGRASGFKTLLVLTNKTKEEMMSHESLKPDYYADSLGSLVPILS</sequence>
<feature type="binding site" evidence="3">
    <location>
        <position position="218"/>
    </location>
    <ligand>
        <name>substrate</name>
    </ligand>
</feature>
<evidence type="ECO:0000256" key="1">
    <source>
        <dbReference type="PIRNR" id="PIRNR000915"/>
    </source>
</evidence>
<dbReference type="Pfam" id="PF13242">
    <property type="entry name" value="Hydrolase_like"/>
    <property type="match status" value="1"/>
</dbReference>